<name>A0ACC2T9L6_9FUNG</name>
<keyword evidence="2" id="KW-1185">Reference proteome</keyword>
<organism evidence="1 2">
    <name type="scientific">Entomophthora muscae</name>
    <dbReference type="NCBI Taxonomy" id="34485"/>
    <lineage>
        <taxon>Eukaryota</taxon>
        <taxon>Fungi</taxon>
        <taxon>Fungi incertae sedis</taxon>
        <taxon>Zoopagomycota</taxon>
        <taxon>Entomophthoromycotina</taxon>
        <taxon>Entomophthoromycetes</taxon>
        <taxon>Entomophthorales</taxon>
        <taxon>Entomophthoraceae</taxon>
        <taxon>Entomophthora</taxon>
    </lineage>
</organism>
<gene>
    <name evidence="1" type="ORF">DSO57_1038594</name>
</gene>
<protein>
    <submittedName>
        <fullName evidence="1">Uncharacterized protein</fullName>
    </submittedName>
</protein>
<evidence type="ECO:0000313" key="1">
    <source>
        <dbReference type="EMBL" id="KAJ9071272.1"/>
    </source>
</evidence>
<dbReference type="Proteomes" id="UP001165960">
    <property type="component" value="Unassembled WGS sequence"/>
</dbReference>
<evidence type="ECO:0000313" key="2">
    <source>
        <dbReference type="Proteomes" id="UP001165960"/>
    </source>
</evidence>
<sequence length="84" mass="9542">MHIDHQFLLEQNRSLRHELACAKMTAQALRSIIQQKDDQLSLLSKDAEEPIPSKSNLLSTVIKNSSSKLRLPFRLRSLSASRNS</sequence>
<reference evidence="1" key="1">
    <citation type="submission" date="2022-04" db="EMBL/GenBank/DDBJ databases">
        <title>Genome of the entomopathogenic fungus Entomophthora muscae.</title>
        <authorList>
            <person name="Elya C."/>
            <person name="Lovett B.R."/>
            <person name="Lee E."/>
            <person name="Macias A.M."/>
            <person name="Hajek A.E."/>
            <person name="De Bivort B.L."/>
            <person name="Kasson M.T."/>
            <person name="De Fine Licht H.H."/>
            <person name="Stajich J.E."/>
        </authorList>
    </citation>
    <scope>NUCLEOTIDE SEQUENCE</scope>
    <source>
        <strain evidence="1">Berkeley</strain>
    </source>
</reference>
<dbReference type="EMBL" id="QTSX02003346">
    <property type="protein sequence ID" value="KAJ9071272.1"/>
    <property type="molecule type" value="Genomic_DNA"/>
</dbReference>
<proteinExistence type="predicted"/>
<accession>A0ACC2T9L6</accession>
<comment type="caution">
    <text evidence="1">The sequence shown here is derived from an EMBL/GenBank/DDBJ whole genome shotgun (WGS) entry which is preliminary data.</text>
</comment>